<proteinExistence type="inferred from homology"/>
<dbReference type="InterPro" id="IPR036866">
    <property type="entry name" value="RibonucZ/Hydroxyglut_hydro"/>
</dbReference>
<dbReference type="AlphaFoldDB" id="A0A179D655"/>
<evidence type="ECO:0000313" key="2">
    <source>
        <dbReference type="EMBL" id="OAQ21209.1"/>
    </source>
</evidence>
<dbReference type="PANTHER" id="PTHR43546:SF4">
    <property type="entry name" value="UPF0282 PROTEIN MJ1629"/>
    <property type="match status" value="1"/>
</dbReference>
<name>A0A179D655_9BACT</name>
<sequence length="281" mass="31638">MLASESLGVRSMAVEVEACGTKILIDPGAALGPKRYGLPPDEIEIARLAELRELIRKRLRTAEIVFITHYHFDHYSPDWAGDLQGKLLFIKDPVRNINRNQARRAGEFIERLIRAGVRWEVAEGRRIELLGGEIVVSGPLWHGPEARFGCVVSVAVREGGTTFLHSSDVSGPVLEEAVDFILTQRPDILFVDGPSTYLGPRFGLKALEVARANLLRILREVSPRNLILDHHLLRDLYWRRWAEPLFEAAEGRGVQVVSGAEFSGKPETLLEAERKRRKLRK</sequence>
<dbReference type="PIRSF" id="PIRSF004944">
    <property type="entry name" value="UCP004944_hydrls"/>
    <property type="match status" value="1"/>
</dbReference>
<feature type="domain" description="Metallo-beta-lactamase" evidence="1">
    <location>
        <begin position="22"/>
        <end position="230"/>
    </location>
</feature>
<protein>
    <recommendedName>
        <fullName evidence="1">Metallo-beta-lactamase domain-containing protein</fullName>
    </recommendedName>
</protein>
<dbReference type="Gene3D" id="3.60.15.10">
    <property type="entry name" value="Ribonuclease Z/Hydroxyacylglutathione hydrolase-like"/>
    <property type="match status" value="1"/>
</dbReference>
<comment type="caution">
    <text evidence="2">The sequence shown here is derived from an EMBL/GenBank/DDBJ whole genome shotgun (WGS) entry which is preliminary data.</text>
</comment>
<dbReference type="Pfam" id="PF12706">
    <property type="entry name" value="Lactamase_B_2"/>
    <property type="match status" value="1"/>
</dbReference>
<evidence type="ECO:0000313" key="3">
    <source>
        <dbReference type="Proteomes" id="UP000078390"/>
    </source>
</evidence>
<dbReference type="HAMAP" id="MF_01406">
    <property type="entry name" value="UPF0282"/>
    <property type="match status" value="1"/>
</dbReference>
<dbReference type="PANTHER" id="PTHR43546">
    <property type="entry name" value="UPF0173 METAL-DEPENDENT HYDROLASE MJ1163-RELATED"/>
    <property type="match status" value="1"/>
</dbReference>
<dbReference type="Proteomes" id="UP000078390">
    <property type="component" value="Unassembled WGS sequence"/>
</dbReference>
<keyword evidence="3" id="KW-1185">Reference proteome</keyword>
<accession>A0A179D655</accession>
<dbReference type="InterPro" id="IPR050114">
    <property type="entry name" value="UPF0173_UPF0282_UlaG_hydrolase"/>
</dbReference>
<dbReference type="SUPFAM" id="SSF56281">
    <property type="entry name" value="Metallo-hydrolase/oxidoreductase"/>
    <property type="match status" value="1"/>
</dbReference>
<dbReference type="InterPro" id="IPR014426">
    <property type="entry name" value="UPF0282_hydrls"/>
</dbReference>
<dbReference type="STRING" id="999894.TDIS_0429"/>
<dbReference type="PATRIC" id="fig|999894.6.peg.431"/>
<reference evidence="2 3" key="1">
    <citation type="submission" date="2016-04" db="EMBL/GenBank/DDBJ databases">
        <title>Genome analysis of Thermosulfurimonas dismutans, the first thermophilic sulfur-disproportionating bacterium of the phylum Thermodesulfobacteria.</title>
        <authorList>
            <person name="Mardanov A.V."/>
            <person name="Beletsky A.V."/>
            <person name="Kadnikov V.V."/>
            <person name="Slobodkin A.I."/>
            <person name="Ravin N.V."/>
        </authorList>
    </citation>
    <scope>NUCLEOTIDE SEQUENCE [LARGE SCALE GENOMIC DNA]</scope>
    <source>
        <strain evidence="2 3">S95</strain>
    </source>
</reference>
<organism evidence="2 3">
    <name type="scientific">Thermosulfurimonas dismutans</name>
    <dbReference type="NCBI Taxonomy" id="999894"/>
    <lineage>
        <taxon>Bacteria</taxon>
        <taxon>Pseudomonadati</taxon>
        <taxon>Thermodesulfobacteriota</taxon>
        <taxon>Thermodesulfobacteria</taxon>
        <taxon>Thermodesulfobacteriales</taxon>
        <taxon>Thermodesulfobacteriaceae</taxon>
        <taxon>Thermosulfurimonas</taxon>
    </lineage>
</organism>
<dbReference type="EMBL" id="LWLG01000002">
    <property type="protein sequence ID" value="OAQ21209.1"/>
    <property type="molecule type" value="Genomic_DNA"/>
</dbReference>
<dbReference type="InterPro" id="IPR001279">
    <property type="entry name" value="Metallo-B-lactamas"/>
</dbReference>
<evidence type="ECO:0000259" key="1">
    <source>
        <dbReference type="Pfam" id="PF12706"/>
    </source>
</evidence>
<gene>
    <name evidence="2" type="ORF">TDIS_0429</name>
</gene>